<dbReference type="CDD" id="cd00609">
    <property type="entry name" value="AAT_like"/>
    <property type="match status" value="1"/>
</dbReference>
<keyword evidence="5" id="KW-0804">Transcription</keyword>
<evidence type="ECO:0000313" key="8">
    <source>
        <dbReference type="Proteomes" id="UP000646745"/>
    </source>
</evidence>
<dbReference type="SUPFAM" id="SSF53383">
    <property type="entry name" value="PLP-dependent transferases"/>
    <property type="match status" value="1"/>
</dbReference>
<dbReference type="PROSITE" id="PS50949">
    <property type="entry name" value="HTH_GNTR"/>
    <property type="match status" value="1"/>
</dbReference>
<reference evidence="8" key="1">
    <citation type="journal article" date="2019" name="Int. J. Syst. Evol. Microbiol.">
        <title>The Global Catalogue of Microorganisms (GCM) 10K type strain sequencing project: providing services to taxonomists for standard genome sequencing and annotation.</title>
        <authorList>
            <consortium name="The Broad Institute Genomics Platform"/>
            <consortium name="The Broad Institute Genome Sequencing Center for Infectious Disease"/>
            <person name="Wu L."/>
            <person name="Ma J."/>
        </authorList>
    </citation>
    <scope>NUCLEOTIDE SEQUENCE [LARGE SCALE GENOMIC DNA]</scope>
    <source>
        <strain evidence="8">KCTC 32998</strain>
    </source>
</reference>
<evidence type="ECO:0000256" key="1">
    <source>
        <dbReference type="ARBA" id="ARBA00005384"/>
    </source>
</evidence>
<evidence type="ECO:0000256" key="5">
    <source>
        <dbReference type="ARBA" id="ARBA00023163"/>
    </source>
</evidence>
<sequence length="497" mass="54415">MSSHAHPLWIIEALSMRLASPSTATLAQRLYQALRGWIQNGELGAGSALPSSRQLARELKLGRNTVLSAIERLTAEGFLETRPGAGVFVAEWRPSGRTSISVASAPPSEAELSLSARGERILDFSAGLSDRYTAFAPGVPALDQFPRERWQRLLRRHQQQAPLEWHDYQHQGGVPALREALCDYLRLSRSVRCRPEQILITQGAQQGFELAARLLADVGDAVWLEEPGYGGAQSCFVSAGLDTVPVPVDAEGMNLEALPTSAPSPRLIYVTPSHQYPSGVTMSLKRRVALLETAQRHRAWILEDDYDSEFRYASAPIASLQGLVDNGPVIYVGTFSKVLYPGLRLGYLVLPEALIEPFKRANARLHREGQYVVQSALATFIDEGHFARHVARMRERYRQRQACLREALAPAVERGLELSEGQAGMHLVASLASHEFESALVARAEAAGVLLSPLSRYYLEPPGRPGLVLGYAGATEAEIASAGSWLAEQWLGLAEDV</sequence>
<dbReference type="InterPro" id="IPR000524">
    <property type="entry name" value="Tscrpt_reg_HTH_GntR"/>
</dbReference>
<dbReference type="Pfam" id="PF00392">
    <property type="entry name" value="GntR"/>
    <property type="match status" value="1"/>
</dbReference>
<protein>
    <submittedName>
        <fullName evidence="7">GntR family transcriptional regulator</fullName>
    </submittedName>
</protein>
<comment type="similarity">
    <text evidence="1">In the C-terminal section; belongs to the class-I pyridoxal-phosphate-dependent aminotransferase family.</text>
</comment>
<evidence type="ECO:0000256" key="3">
    <source>
        <dbReference type="ARBA" id="ARBA00023015"/>
    </source>
</evidence>
<keyword evidence="8" id="KW-1185">Reference proteome</keyword>
<evidence type="ECO:0000259" key="6">
    <source>
        <dbReference type="PROSITE" id="PS50949"/>
    </source>
</evidence>
<dbReference type="PRINTS" id="PR00035">
    <property type="entry name" value="HTHGNTR"/>
</dbReference>
<dbReference type="SUPFAM" id="SSF46785">
    <property type="entry name" value="Winged helix' DNA-binding domain"/>
    <property type="match status" value="1"/>
</dbReference>
<dbReference type="EMBL" id="BMZI01000004">
    <property type="protein sequence ID" value="GHB21647.1"/>
    <property type="molecule type" value="Genomic_DNA"/>
</dbReference>
<proteinExistence type="inferred from homology"/>
<dbReference type="InterPro" id="IPR004839">
    <property type="entry name" value="Aminotransferase_I/II_large"/>
</dbReference>
<dbReference type="Proteomes" id="UP000646745">
    <property type="component" value="Unassembled WGS sequence"/>
</dbReference>
<keyword evidence="2" id="KW-0663">Pyridoxal phosphate</keyword>
<dbReference type="SMART" id="SM00345">
    <property type="entry name" value="HTH_GNTR"/>
    <property type="match status" value="1"/>
</dbReference>
<feature type="domain" description="HTH gntR-type" evidence="6">
    <location>
        <begin position="24"/>
        <end position="92"/>
    </location>
</feature>
<evidence type="ECO:0000313" key="7">
    <source>
        <dbReference type="EMBL" id="GHB21647.1"/>
    </source>
</evidence>
<dbReference type="Gene3D" id="3.40.640.10">
    <property type="entry name" value="Type I PLP-dependent aspartate aminotransferase-like (Major domain)"/>
    <property type="match status" value="1"/>
</dbReference>
<evidence type="ECO:0000256" key="4">
    <source>
        <dbReference type="ARBA" id="ARBA00023125"/>
    </source>
</evidence>
<keyword evidence="3" id="KW-0805">Transcription regulation</keyword>
<dbReference type="PANTHER" id="PTHR46577:SF1">
    <property type="entry name" value="HTH-TYPE TRANSCRIPTIONAL REGULATORY PROTEIN GABR"/>
    <property type="match status" value="1"/>
</dbReference>
<evidence type="ECO:0000256" key="2">
    <source>
        <dbReference type="ARBA" id="ARBA00022898"/>
    </source>
</evidence>
<dbReference type="InterPro" id="IPR036390">
    <property type="entry name" value="WH_DNA-bd_sf"/>
</dbReference>
<dbReference type="PANTHER" id="PTHR46577">
    <property type="entry name" value="HTH-TYPE TRANSCRIPTIONAL REGULATORY PROTEIN GABR"/>
    <property type="match status" value="1"/>
</dbReference>
<accession>A0ABQ3E1A0</accession>
<dbReference type="CDD" id="cd07377">
    <property type="entry name" value="WHTH_GntR"/>
    <property type="match status" value="1"/>
</dbReference>
<dbReference type="InterPro" id="IPR015424">
    <property type="entry name" value="PyrdxlP-dep_Trfase"/>
</dbReference>
<name>A0ABQ3E1A0_9GAMM</name>
<dbReference type="Gene3D" id="1.10.10.10">
    <property type="entry name" value="Winged helix-like DNA-binding domain superfamily/Winged helix DNA-binding domain"/>
    <property type="match status" value="1"/>
</dbReference>
<comment type="caution">
    <text evidence="7">The sequence shown here is derived from an EMBL/GenBank/DDBJ whole genome shotgun (WGS) entry which is preliminary data.</text>
</comment>
<gene>
    <name evidence="7" type="ORF">GCM10009038_20640</name>
</gene>
<organism evidence="7 8">
    <name type="scientific">Salinicola rhizosphaerae</name>
    <dbReference type="NCBI Taxonomy" id="1443141"/>
    <lineage>
        <taxon>Bacteria</taxon>
        <taxon>Pseudomonadati</taxon>
        <taxon>Pseudomonadota</taxon>
        <taxon>Gammaproteobacteria</taxon>
        <taxon>Oceanospirillales</taxon>
        <taxon>Halomonadaceae</taxon>
        <taxon>Salinicola</taxon>
    </lineage>
</organism>
<keyword evidence="4" id="KW-0238">DNA-binding</keyword>
<dbReference type="InterPro" id="IPR036388">
    <property type="entry name" value="WH-like_DNA-bd_sf"/>
</dbReference>
<dbReference type="Pfam" id="PF00155">
    <property type="entry name" value="Aminotran_1_2"/>
    <property type="match status" value="1"/>
</dbReference>
<dbReference type="InterPro" id="IPR051446">
    <property type="entry name" value="HTH_trans_reg/aminotransferase"/>
</dbReference>
<dbReference type="InterPro" id="IPR015421">
    <property type="entry name" value="PyrdxlP-dep_Trfase_major"/>
</dbReference>